<dbReference type="InterPro" id="IPR016163">
    <property type="entry name" value="Ald_DH_C"/>
</dbReference>
<evidence type="ECO:0000256" key="1">
    <source>
        <dbReference type="ARBA" id="ARBA00004786"/>
    </source>
</evidence>
<dbReference type="Gene3D" id="3.20.20.220">
    <property type="match status" value="1"/>
</dbReference>
<dbReference type="Gene3D" id="3.40.309.10">
    <property type="entry name" value="Aldehyde Dehydrogenase, Chain A, domain 2"/>
    <property type="match status" value="1"/>
</dbReference>
<dbReference type="InterPro" id="IPR029510">
    <property type="entry name" value="Ald_DH_CS_GLU"/>
</dbReference>
<dbReference type="RefSeq" id="WP_343873642.1">
    <property type="nucleotide sequence ID" value="NZ_BAAAIX010000019.1"/>
</dbReference>
<feature type="domain" description="Aldehyde dehydrogenase" evidence="9">
    <location>
        <begin position="502"/>
        <end position="924"/>
    </location>
</feature>
<feature type="active site" evidence="6">
    <location>
        <position position="706"/>
    </location>
</feature>
<evidence type="ECO:0000313" key="11">
    <source>
        <dbReference type="EMBL" id="MFD1890519.1"/>
    </source>
</evidence>
<dbReference type="InterPro" id="IPR025703">
    <property type="entry name" value="Bifunct_PutA"/>
</dbReference>
<evidence type="ECO:0000256" key="3">
    <source>
        <dbReference type="ARBA" id="ARBA00023002"/>
    </source>
</evidence>
<evidence type="ECO:0000256" key="8">
    <source>
        <dbReference type="SAM" id="MobiDB-lite"/>
    </source>
</evidence>
<dbReference type="InterPro" id="IPR016162">
    <property type="entry name" value="Ald_DH_N"/>
</dbReference>
<dbReference type="Proteomes" id="UP001597326">
    <property type="component" value="Unassembled WGS sequence"/>
</dbReference>
<dbReference type="InterPro" id="IPR016161">
    <property type="entry name" value="Ald_DH/histidinol_DH"/>
</dbReference>
<gene>
    <name evidence="11" type="ORF">ACFSCS_10065</name>
</gene>
<dbReference type="InterPro" id="IPR016160">
    <property type="entry name" value="Ald_DH_CS_CYS"/>
</dbReference>
<evidence type="ECO:0000256" key="4">
    <source>
        <dbReference type="ARBA" id="ARBA00023027"/>
    </source>
</evidence>
<dbReference type="InterPro" id="IPR029041">
    <property type="entry name" value="FAD-linked_oxidoreductase-like"/>
</dbReference>
<dbReference type="InterPro" id="IPR050485">
    <property type="entry name" value="Proline_metab_enzyme"/>
</dbReference>
<keyword evidence="12" id="KW-1185">Reference proteome</keyword>
<dbReference type="InterPro" id="IPR015590">
    <property type="entry name" value="Aldehyde_DH_dom"/>
</dbReference>
<dbReference type="PANTHER" id="PTHR42862:SF1">
    <property type="entry name" value="DELTA-1-PYRROLINE-5-CARBOXYLATE DEHYDROGENASE 2, ISOFORM A-RELATED"/>
    <property type="match status" value="1"/>
</dbReference>
<accession>A0ABW4RXG3</accession>
<dbReference type="InterPro" id="IPR002872">
    <property type="entry name" value="Proline_DH_dom"/>
</dbReference>
<feature type="domain" description="Proline dehydrogenase" evidence="10">
    <location>
        <begin position="132"/>
        <end position="423"/>
    </location>
</feature>
<dbReference type="SUPFAM" id="SSF53720">
    <property type="entry name" value="ALDH-like"/>
    <property type="match status" value="1"/>
</dbReference>
<reference evidence="12" key="1">
    <citation type="journal article" date="2019" name="Int. J. Syst. Evol. Microbiol.">
        <title>The Global Catalogue of Microorganisms (GCM) 10K type strain sequencing project: providing services to taxonomists for standard genome sequencing and annotation.</title>
        <authorList>
            <consortium name="The Broad Institute Genomics Platform"/>
            <consortium name="The Broad Institute Genome Sequencing Center for Infectious Disease"/>
            <person name="Wu L."/>
            <person name="Ma J."/>
        </authorList>
    </citation>
    <scope>NUCLEOTIDE SEQUENCE [LARGE SCALE GENOMIC DNA]</scope>
    <source>
        <strain evidence="12">CAIM 431</strain>
    </source>
</reference>
<dbReference type="PROSITE" id="PS00070">
    <property type="entry name" value="ALDEHYDE_DEHYDR_CYS"/>
    <property type="match status" value="1"/>
</dbReference>
<dbReference type="EMBL" id="JBHUFZ010000022">
    <property type="protein sequence ID" value="MFD1890519.1"/>
    <property type="molecule type" value="Genomic_DNA"/>
</dbReference>
<comment type="pathway">
    <text evidence="1">Amino-acid degradation; L-proline degradation into L-glutamate; L-glutamate from L-proline: step 2/2.</text>
</comment>
<name>A0ABW4RXG3_9ACTN</name>
<dbReference type="PIRSF" id="PIRSF000197">
    <property type="entry name" value="Bifunct_PutA"/>
    <property type="match status" value="1"/>
</dbReference>
<dbReference type="EC" id="1.2.1.88" evidence="2"/>
<evidence type="ECO:0000256" key="5">
    <source>
        <dbReference type="ARBA" id="ARBA00048142"/>
    </source>
</evidence>
<proteinExistence type="inferred from homology"/>
<evidence type="ECO:0000313" key="12">
    <source>
        <dbReference type="Proteomes" id="UP001597326"/>
    </source>
</evidence>
<dbReference type="Gene3D" id="3.40.605.10">
    <property type="entry name" value="Aldehyde Dehydrogenase, Chain A, domain 1"/>
    <property type="match status" value="1"/>
</dbReference>
<evidence type="ECO:0000259" key="9">
    <source>
        <dbReference type="Pfam" id="PF00171"/>
    </source>
</evidence>
<dbReference type="PANTHER" id="PTHR42862">
    <property type="entry name" value="DELTA-1-PYRROLINE-5-CARBOXYLATE DEHYDROGENASE 1, ISOFORM A-RELATED"/>
    <property type="match status" value="1"/>
</dbReference>
<keyword evidence="3 7" id="KW-0560">Oxidoreductase</keyword>
<comment type="catalytic activity">
    <reaction evidence="5">
        <text>L-glutamate 5-semialdehyde + NAD(+) + H2O = L-glutamate + NADH + 2 H(+)</text>
        <dbReference type="Rhea" id="RHEA:30235"/>
        <dbReference type="ChEBI" id="CHEBI:15377"/>
        <dbReference type="ChEBI" id="CHEBI:15378"/>
        <dbReference type="ChEBI" id="CHEBI:29985"/>
        <dbReference type="ChEBI" id="CHEBI:57540"/>
        <dbReference type="ChEBI" id="CHEBI:57945"/>
        <dbReference type="ChEBI" id="CHEBI:58066"/>
        <dbReference type="EC" id="1.2.1.88"/>
    </reaction>
</comment>
<comment type="similarity">
    <text evidence="7">Belongs to the aldehyde dehydrogenase family.</text>
</comment>
<evidence type="ECO:0000256" key="6">
    <source>
        <dbReference type="PROSITE-ProRule" id="PRU10007"/>
    </source>
</evidence>
<keyword evidence="4" id="KW-0520">NAD</keyword>
<dbReference type="SUPFAM" id="SSF51730">
    <property type="entry name" value="FAD-linked oxidoreductase"/>
    <property type="match status" value="1"/>
</dbReference>
<feature type="region of interest" description="Disordered" evidence="8">
    <location>
        <begin position="455"/>
        <end position="475"/>
    </location>
</feature>
<dbReference type="Pfam" id="PF00171">
    <property type="entry name" value="Aldedh"/>
    <property type="match status" value="1"/>
</dbReference>
<evidence type="ECO:0000256" key="2">
    <source>
        <dbReference type="ARBA" id="ARBA00012884"/>
    </source>
</evidence>
<protein>
    <recommendedName>
        <fullName evidence="2">L-glutamate gamma-semialdehyde dehydrogenase</fullName>
        <ecNumber evidence="2">1.2.1.88</ecNumber>
    </recommendedName>
</protein>
<comment type="caution">
    <text evidence="11">The sequence shown here is derived from an EMBL/GenBank/DDBJ whole genome shotgun (WGS) entry which is preliminary data.</text>
</comment>
<organism evidence="11 12">
    <name type="scientific">Luteococcus peritonei</name>
    <dbReference type="NCBI Taxonomy" id="88874"/>
    <lineage>
        <taxon>Bacteria</taxon>
        <taxon>Bacillati</taxon>
        <taxon>Actinomycetota</taxon>
        <taxon>Actinomycetes</taxon>
        <taxon>Propionibacteriales</taxon>
        <taxon>Propionibacteriaceae</taxon>
        <taxon>Luteococcus</taxon>
    </lineage>
</organism>
<evidence type="ECO:0000256" key="7">
    <source>
        <dbReference type="RuleBase" id="RU003345"/>
    </source>
</evidence>
<evidence type="ECO:0000259" key="10">
    <source>
        <dbReference type="Pfam" id="PF01619"/>
    </source>
</evidence>
<dbReference type="Pfam" id="PF01619">
    <property type="entry name" value="Pro_dh"/>
    <property type="match status" value="1"/>
</dbReference>
<dbReference type="PROSITE" id="PS00687">
    <property type="entry name" value="ALDEHYDE_DEHYDR_GLU"/>
    <property type="match status" value="1"/>
</dbReference>
<sequence>MTNDDLMDLVDPAVELAEQWATATQQGATPAEQATTGQLAALLGDAAGLDLAVRFVDRVARPEDVKVAARELSRISAADASGFLGKVDRGLLGAGAVAARVSPQVVVPVARKRLRQLVGHLVVDAQDPALGKHLAASQADGFRLNINLLGEAVLGEAEAESRADRTLALLERSDVDYVSIKVSSLVSQISTWDTPGTVERCVERLRPLYRAAKAKSPHAFVNLDMEEYRDLDLTIEVFRTILSEPEFTDLEAGIVLQAYLPDTDAAFTRILDFARERVAGGGAPVKVRLVKGANLAMEAVDAELHGWAVAPYGSKPEVDANYLHLVDRALSDEAAGALRVGVASHNLYDLAFAHLLATRRGATERMDVEMLQGMSPSQARAVRDTVGTVILYTPIVAPKDFDVAVSYLVRRLEENAQPENFLHAFFADNPEAMPDQEQRFRASVQAIESTFRGRRRSPEPAWIGDRFSNTPDTDPALHENRTAVTEALAAGPREPRSRVLGSVNEVEAVVATALSAQPAWLARPVAERADLLREAARQLQARRLELLGVMCHEAGKTVGEADPEISEAIDFARYYADSAEQLTRGLMADGASFTPDRLVLVTPPWNFPVAIPIGGVLAALAAGSAVVIKPAPQTPACLEVAAEALWAAGIPTDLFQVVRTEENEVGQALVSHPAVETVVLTGATATAELFQSWRSERPRGARVYGETSGKNALVITPSADYDLAVADLVRSAFGHAGQKCSAASLGILVGSVAESDRFRNQLVDSVRSLRVGWPTDLSTGMGPLIEPPSEKLERALTTLEPGESWLVEPRRLDDSGRLWSPGVKTGVRPGSWFHTTEVFGPVLGLMHAKNLEQAVDWQNATGFGLTGGLHSLDEREIEQWLEAVEVGNAYVNRHITGAIVQRQSFGGWKGSSVGPGAKAGGPNYVAQLGTWREDGLPQFRTAPTPAQQRLVARAAQELGGLSADDRAWVEVALGSDAAVWGAEFATGHDASGLQVERNEFRYRPFPRAWVRMQAGARPADLVRLLAAAQLAGCAVQVSADPSVALPAFVAGTSVSHESDEQFSRRLASDRDVRVRVVGDPAGLVVANPSVALVTGPVLATGRRELLGFLREQAISQTLHRFGHMPPSPR</sequence>